<dbReference type="EMBL" id="JACHMF010000001">
    <property type="protein sequence ID" value="MBB4697297.1"/>
    <property type="molecule type" value="Genomic_DNA"/>
</dbReference>
<dbReference type="RefSeq" id="WP_184955430.1">
    <property type="nucleotide sequence ID" value="NZ_BOMC01000016.1"/>
</dbReference>
<dbReference type="AlphaFoldDB" id="A0A7W7G5S4"/>
<accession>A0A7W7G5S4</accession>
<evidence type="ECO:0000313" key="1">
    <source>
        <dbReference type="EMBL" id="MBB4697297.1"/>
    </source>
</evidence>
<gene>
    <name evidence="1" type="ORF">BKA14_007445</name>
</gene>
<name>A0A7W7G5S4_9ACTN</name>
<dbReference type="Proteomes" id="UP000542742">
    <property type="component" value="Unassembled WGS sequence"/>
</dbReference>
<organism evidence="1 2">
    <name type="scientific">Paractinoplanes abujensis</name>
    <dbReference type="NCBI Taxonomy" id="882441"/>
    <lineage>
        <taxon>Bacteria</taxon>
        <taxon>Bacillati</taxon>
        <taxon>Actinomycetota</taxon>
        <taxon>Actinomycetes</taxon>
        <taxon>Micromonosporales</taxon>
        <taxon>Micromonosporaceae</taxon>
        <taxon>Paractinoplanes</taxon>
    </lineage>
</organism>
<keyword evidence="2" id="KW-1185">Reference proteome</keyword>
<proteinExistence type="predicted"/>
<sequence length="61" mass="6793">MLTLYLSAQMYDALGDLISIGQMTPTDLYERFLGWARRAAIDPDGLRRVEPGTDQAKTFAA</sequence>
<reference evidence="1 2" key="1">
    <citation type="submission" date="2020-08" db="EMBL/GenBank/DDBJ databases">
        <title>Sequencing the genomes of 1000 actinobacteria strains.</title>
        <authorList>
            <person name="Klenk H.-P."/>
        </authorList>
    </citation>
    <scope>NUCLEOTIDE SEQUENCE [LARGE SCALE GENOMIC DNA]</scope>
    <source>
        <strain evidence="1 2">DSM 45518</strain>
    </source>
</reference>
<evidence type="ECO:0000313" key="2">
    <source>
        <dbReference type="Proteomes" id="UP000542742"/>
    </source>
</evidence>
<protein>
    <submittedName>
        <fullName evidence="1">Uncharacterized protein</fullName>
    </submittedName>
</protein>
<comment type="caution">
    <text evidence="1">The sequence shown here is derived from an EMBL/GenBank/DDBJ whole genome shotgun (WGS) entry which is preliminary data.</text>
</comment>